<dbReference type="InterPro" id="IPR000160">
    <property type="entry name" value="GGDEF_dom"/>
</dbReference>
<dbReference type="EMBL" id="VUNL01000004">
    <property type="protein sequence ID" value="MSV24418.1"/>
    <property type="molecule type" value="Genomic_DNA"/>
</dbReference>
<feature type="transmembrane region" description="Helical" evidence="1">
    <location>
        <begin position="179"/>
        <end position="198"/>
    </location>
</feature>
<dbReference type="InterPro" id="IPR029787">
    <property type="entry name" value="Nucleotide_cyclase"/>
</dbReference>
<evidence type="ECO:0000256" key="1">
    <source>
        <dbReference type="SAM" id="Phobius"/>
    </source>
</evidence>
<dbReference type="GO" id="GO:0052621">
    <property type="term" value="F:diguanylate cyclase activity"/>
    <property type="evidence" value="ECO:0007669"/>
    <property type="project" value="TreeGrafter"/>
</dbReference>
<feature type="transmembrane region" description="Helical" evidence="1">
    <location>
        <begin position="120"/>
        <end position="142"/>
    </location>
</feature>
<proteinExistence type="predicted"/>
<reference evidence="3 4" key="1">
    <citation type="submission" date="2019-08" db="EMBL/GenBank/DDBJ databases">
        <title>In-depth cultivation of the pig gut microbiome towards novel bacterial diversity and tailored functional studies.</title>
        <authorList>
            <person name="Wylensek D."/>
            <person name="Hitch T.C.A."/>
            <person name="Clavel T."/>
        </authorList>
    </citation>
    <scope>NUCLEOTIDE SEQUENCE [LARGE SCALE GENOMIC DNA]</scope>
    <source>
        <strain evidence="4">WCA-380-WT-3B3</strain>
    </source>
</reference>
<gene>
    <name evidence="3" type="ORF">FYJ78_04295</name>
</gene>
<keyword evidence="4" id="KW-1185">Reference proteome</keyword>
<dbReference type="CDD" id="cd01949">
    <property type="entry name" value="GGDEF"/>
    <property type="match status" value="1"/>
</dbReference>
<dbReference type="InterPro" id="IPR043128">
    <property type="entry name" value="Rev_trsase/Diguanyl_cyclase"/>
</dbReference>
<keyword evidence="1" id="KW-0472">Membrane</keyword>
<feature type="transmembrane region" description="Helical" evidence="1">
    <location>
        <begin position="149"/>
        <end position="167"/>
    </location>
</feature>
<keyword evidence="1" id="KW-0812">Transmembrane</keyword>
<name>A0A6I2UQE0_9FIRM</name>
<comment type="caution">
    <text evidence="3">The sequence shown here is derived from an EMBL/GenBank/DDBJ whole genome shotgun (WGS) entry which is preliminary data.</text>
</comment>
<feature type="transmembrane region" description="Helical" evidence="1">
    <location>
        <begin position="94"/>
        <end position="114"/>
    </location>
</feature>
<dbReference type="PANTHER" id="PTHR45138">
    <property type="entry name" value="REGULATORY COMPONENTS OF SENSORY TRANSDUCTION SYSTEM"/>
    <property type="match status" value="1"/>
</dbReference>
<dbReference type="SMART" id="SM00267">
    <property type="entry name" value="GGDEF"/>
    <property type="match status" value="1"/>
</dbReference>
<dbReference type="SUPFAM" id="SSF55073">
    <property type="entry name" value="Nucleotide cyclase"/>
    <property type="match status" value="1"/>
</dbReference>
<dbReference type="NCBIfam" id="TIGR00254">
    <property type="entry name" value="GGDEF"/>
    <property type="match status" value="1"/>
</dbReference>
<feature type="transmembrane region" description="Helical" evidence="1">
    <location>
        <begin position="59"/>
        <end position="82"/>
    </location>
</feature>
<evidence type="ECO:0000313" key="4">
    <source>
        <dbReference type="Proteomes" id="UP000430222"/>
    </source>
</evidence>
<dbReference type="PROSITE" id="PS50887">
    <property type="entry name" value="GGDEF"/>
    <property type="match status" value="1"/>
</dbReference>
<dbReference type="PANTHER" id="PTHR45138:SF9">
    <property type="entry name" value="DIGUANYLATE CYCLASE DGCM-RELATED"/>
    <property type="match status" value="1"/>
</dbReference>
<organism evidence="3 4">
    <name type="scientific">Selenomonas montiformis</name>
    <dbReference type="NCBI Taxonomy" id="2652285"/>
    <lineage>
        <taxon>Bacteria</taxon>
        <taxon>Bacillati</taxon>
        <taxon>Bacillota</taxon>
        <taxon>Negativicutes</taxon>
        <taxon>Selenomonadales</taxon>
        <taxon>Selenomonadaceae</taxon>
        <taxon>Selenomonas</taxon>
    </lineage>
</organism>
<evidence type="ECO:0000313" key="3">
    <source>
        <dbReference type="EMBL" id="MSV24418.1"/>
    </source>
</evidence>
<dbReference type="InterPro" id="IPR050469">
    <property type="entry name" value="Diguanylate_Cyclase"/>
</dbReference>
<sequence length="454" mass="50992">MRTMRKRGNNGIAKWQESGVFLAAGLLMVLLPVFAAGLEGCCYWQSAAADGPMRPLFFQDIACMANLPLALFMILLLMMYYTSPMAPRRLYRQLIAFLVLFQVWMLCASLARGASDAAGIFLFRAATYLLPAMANMVIYQIIDRPYRRLVWLTVLAYLGLFLLAAAAELAGFRGLERGLPAFYLLVFALEPVVGYRVLCAAFQGNRYCRAVLLPLAGILGAGMLDGAALQFHWLRADGYALPYVSFTLPVFVLFLVRQQIRRERSLTLRTAGLEDAVAEAVARSELDALTGCYNRNRLDAALDQEIRLHGQAAGCFSVVMMDIDWFKQVNDQYGHDAGDRVLASFSERIRSRIKRTDVFVRWGGEEFVLICRGCGREEAGRMAERLRREVERADLLFPRRITCSMGVAVWHGDGDTAEKLMKRVDEALYEAKRSGRNRVCCEPQTIPDETLQLV</sequence>
<feature type="domain" description="GGDEF" evidence="2">
    <location>
        <begin position="314"/>
        <end position="444"/>
    </location>
</feature>
<keyword evidence="1" id="KW-1133">Transmembrane helix</keyword>
<dbReference type="Pfam" id="PF00990">
    <property type="entry name" value="GGDEF"/>
    <property type="match status" value="1"/>
</dbReference>
<dbReference type="Gene3D" id="3.30.70.270">
    <property type="match status" value="1"/>
</dbReference>
<dbReference type="FunFam" id="3.30.70.270:FF:000001">
    <property type="entry name" value="Diguanylate cyclase domain protein"/>
    <property type="match status" value="1"/>
</dbReference>
<dbReference type="AlphaFoldDB" id="A0A6I2UQE0"/>
<feature type="transmembrane region" description="Helical" evidence="1">
    <location>
        <begin position="239"/>
        <end position="256"/>
    </location>
</feature>
<evidence type="ECO:0000259" key="2">
    <source>
        <dbReference type="PROSITE" id="PS50887"/>
    </source>
</evidence>
<feature type="transmembrane region" description="Helical" evidence="1">
    <location>
        <begin position="210"/>
        <end position="233"/>
    </location>
</feature>
<accession>A0A6I2UQE0</accession>
<dbReference type="Proteomes" id="UP000430222">
    <property type="component" value="Unassembled WGS sequence"/>
</dbReference>
<protein>
    <submittedName>
        <fullName evidence="3">GGDEF domain-containing protein</fullName>
    </submittedName>
</protein>